<evidence type="ECO:0000313" key="2">
    <source>
        <dbReference type="EMBL" id="EYU34130.1"/>
    </source>
</evidence>
<dbReference type="Proteomes" id="UP000030748">
    <property type="component" value="Unassembled WGS sequence"/>
</dbReference>
<evidence type="ECO:0000256" key="1">
    <source>
        <dbReference type="SAM" id="Coils"/>
    </source>
</evidence>
<dbReference type="PANTHER" id="PTHR34778">
    <property type="entry name" value="OS02G0580700 PROTEIN"/>
    <property type="match status" value="1"/>
</dbReference>
<dbReference type="PANTHER" id="PTHR34778:SF6">
    <property type="entry name" value="SHUGOSHIN C-TERMINAL DOMAIN-CONTAINING PROTEIN"/>
    <property type="match status" value="1"/>
</dbReference>
<proteinExistence type="predicted"/>
<keyword evidence="1" id="KW-0175">Coiled coil</keyword>
<accession>A0A022R5M4</accession>
<gene>
    <name evidence="2" type="ORF">MIMGU_mgv1a011417mg</name>
</gene>
<dbReference type="STRING" id="4155.A0A022R5M4"/>
<dbReference type="EMBL" id="KI630728">
    <property type="protein sequence ID" value="EYU34130.1"/>
    <property type="molecule type" value="Genomic_DNA"/>
</dbReference>
<keyword evidence="3" id="KW-1185">Reference proteome</keyword>
<dbReference type="eggNOG" id="ENOG502RVJR">
    <property type="taxonomic scope" value="Eukaryota"/>
</dbReference>
<protein>
    <submittedName>
        <fullName evidence="2">Uncharacterized protein</fullName>
    </submittedName>
</protein>
<reference evidence="2 3" key="1">
    <citation type="journal article" date="2013" name="Proc. Natl. Acad. Sci. U.S.A.">
        <title>Fine-scale variation in meiotic recombination in Mimulus inferred from population shotgun sequencing.</title>
        <authorList>
            <person name="Hellsten U."/>
            <person name="Wright K.M."/>
            <person name="Jenkins J."/>
            <person name="Shu S."/>
            <person name="Yuan Y."/>
            <person name="Wessler S.R."/>
            <person name="Schmutz J."/>
            <person name="Willis J.H."/>
            <person name="Rokhsar D.S."/>
        </authorList>
    </citation>
    <scope>NUCLEOTIDE SEQUENCE [LARGE SCALE GENOMIC DNA]</scope>
    <source>
        <strain evidence="3">cv. DUN x IM62</strain>
    </source>
</reference>
<name>A0A022R5M4_ERYGU</name>
<organism evidence="2 3">
    <name type="scientific">Erythranthe guttata</name>
    <name type="common">Yellow monkey flower</name>
    <name type="synonym">Mimulus guttatus</name>
    <dbReference type="NCBI Taxonomy" id="4155"/>
    <lineage>
        <taxon>Eukaryota</taxon>
        <taxon>Viridiplantae</taxon>
        <taxon>Streptophyta</taxon>
        <taxon>Embryophyta</taxon>
        <taxon>Tracheophyta</taxon>
        <taxon>Spermatophyta</taxon>
        <taxon>Magnoliopsida</taxon>
        <taxon>eudicotyledons</taxon>
        <taxon>Gunneridae</taxon>
        <taxon>Pentapetalae</taxon>
        <taxon>asterids</taxon>
        <taxon>lamiids</taxon>
        <taxon>Lamiales</taxon>
        <taxon>Phrymaceae</taxon>
        <taxon>Erythranthe</taxon>
    </lineage>
</organism>
<feature type="coiled-coil region" evidence="1">
    <location>
        <begin position="16"/>
        <end position="114"/>
    </location>
</feature>
<sequence length="282" mass="31894">MEALKKVYAEMILHTAKEAAARVMAAELRSRQLEQDMVSAKDEAARMLLRLKQMNDARVKEAELTSSNQQRKFDELESQLNEAENIIVDLRAELDQAQDQLIEVKNKRLSYINQKENTESRNTTPFSTPSLDWNTLDEKCCSPAKQSTEFTPECDVFSGDSHPNLDEIKEPELLKNGCTQRICAIETLLVNGEKSDPSKIYAVGSTSVSQENVQSGKNEAVSVVRRSHRKRKLKYWDDVIAACGLRNSNQSKKPRHHLSHCNAGKVKSGEGRFLEEDECPKK</sequence>
<evidence type="ECO:0000313" key="3">
    <source>
        <dbReference type="Proteomes" id="UP000030748"/>
    </source>
</evidence>
<dbReference type="AlphaFoldDB" id="A0A022R5M4"/>